<accession>A0ABW6CQW8</accession>
<reference evidence="1 2" key="1">
    <citation type="submission" date="2022-09" db="EMBL/GenBank/DDBJ databases">
        <title>New species of Phenylobacterium.</title>
        <authorList>
            <person name="Mieszkin S."/>
        </authorList>
    </citation>
    <scope>NUCLEOTIDE SEQUENCE [LARGE SCALE GENOMIC DNA]</scope>
    <source>
        <strain evidence="1 2">HK31-G</strain>
    </source>
</reference>
<proteinExistence type="predicted"/>
<evidence type="ECO:0000313" key="2">
    <source>
        <dbReference type="Proteomes" id="UP001598130"/>
    </source>
</evidence>
<sequence length="123" mass="13180">MTSETVLVVCSDAKLADHLLDSLFQNGVNAVGPVDSARMAIAVATNAQPTLAVIANPPTGRRGAVELAQALERDWGIRSWILDDAVSERDRTSGDLAWSANPRQIEGLRRVLGRSDEIDAVCL</sequence>
<comment type="caution">
    <text evidence="1">The sequence shown here is derived from an EMBL/GenBank/DDBJ whole genome shotgun (WGS) entry which is preliminary data.</text>
</comment>
<keyword evidence="2" id="KW-1185">Reference proteome</keyword>
<dbReference type="EMBL" id="JAOTJD010000014">
    <property type="protein sequence ID" value="MFD3264141.1"/>
    <property type="molecule type" value="Genomic_DNA"/>
</dbReference>
<dbReference type="Proteomes" id="UP001598130">
    <property type="component" value="Unassembled WGS sequence"/>
</dbReference>
<evidence type="ECO:0000313" key="1">
    <source>
        <dbReference type="EMBL" id="MFD3264141.1"/>
    </source>
</evidence>
<name>A0ABW6CQW8_9CAUL</name>
<dbReference type="RefSeq" id="WP_304777252.1">
    <property type="nucleotide sequence ID" value="NZ_JAOTJD010000014.1"/>
</dbReference>
<protein>
    <recommendedName>
        <fullName evidence="3">Response regulatory domain-containing protein</fullName>
    </recommendedName>
</protein>
<gene>
    <name evidence="1" type="ORF">OCL97_09220</name>
</gene>
<organism evidence="1 2">
    <name type="scientific">Phenylobacterium ferrooxidans</name>
    <dbReference type="NCBI Taxonomy" id="2982689"/>
    <lineage>
        <taxon>Bacteria</taxon>
        <taxon>Pseudomonadati</taxon>
        <taxon>Pseudomonadota</taxon>
        <taxon>Alphaproteobacteria</taxon>
        <taxon>Caulobacterales</taxon>
        <taxon>Caulobacteraceae</taxon>
        <taxon>Phenylobacterium</taxon>
    </lineage>
</organism>
<evidence type="ECO:0008006" key="3">
    <source>
        <dbReference type="Google" id="ProtNLM"/>
    </source>
</evidence>